<dbReference type="InterPro" id="IPR008928">
    <property type="entry name" value="6-hairpin_glycosidase_sf"/>
</dbReference>
<dbReference type="PANTHER" id="PTHR12143:SF43">
    <property type="entry name" value="PUTATIVE-RELATED"/>
    <property type="match status" value="1"/>
</dbReference>
<dbReference type="Gene3D" id="1.20.1050.60">
    <property type="entry name" value="alpha-1,2-mannosidase"/>
    <property type="match status" value="1"/>
</dbReference>
<dbReference type="NCBIfam" id="TIGR01180">
    <property type="entry name" value="aman2_put"/>
    <property type="match status" value="1"/>
</dbReference>
<feature type="chain" id="PRO_5016360204" evidence="2">
    <location>
        <begin position="28"/>
        <end position="1117"/>
    </location>
</feature>
<dbReference type="Proteomes" id="UP000247609">
    <property type="component" value="Unassembled WGS sequence"/>
</dbReference>
<evidence type="ECO:0000313" key="5">
    <source>
        <dbReference type="EMBL" id="PYD77224.1"/>
    </source>
</evidence>
<dbReference type="Gene3D" id="2.60.120.260">
    <property type="entry name" value="Galactose-binding domain-like"/>
    <property type="match status" value="1"/>
</dbReference>
<dbReference type="Gene3D" id="2.70.98.10">
    <property type="match status" value="1"/>
</dbReference>
<dbReference type="InterPro" id="IPR014718">
    <property type="entry name" value="GH-type_carb-bd"/>
</dbReference>
<gene>
    <name evidence="5" type="ORF">CFR71_01695</name>
</gene>
<dbReference type="GO" id="GO:0030246">
    <property type="term" value="F:carbohydrate binding"/>
    <property type="evidence" value="ECO:0007669"/>
    <property type="project" value="InterPro"/>
</dbReference>
<feature type="region of interest" description="Disordered" evidence="1">
    <location>
        <begin position="967"/>
        <end position="987"/>
    </location>
</feature>
<dbReference type="FunFam" id="1.20.1050.60:FF:000001">
    <property type="entry name" value="Putative alpha-1,2-mannosidase"/>
    <property type="match status" value="1"/>
</dbReference>
<comment type="caution">
    <text evidence="5">The sequence shown here is derived from an EMBL/GenBank/DDBJ whole genome shotgun (WGS) entry which is preliminary data.</text>
</comment>
<keyword evidence="2" id="KW-0732">Signal</keyword>
<dbReference type="AlphaFoldDB" id="A0A318QH34"/>
<dbReference type="GO" id="GO:0005829">
    <property type="term" value="C:cytosol"/>
    <property type="evidence" value="ECO:0007669"/>
    <property type="project" value="TreeGrafter"/>
</dbReference>
<sequence length="1117" mass="122512">MPSPRLVPTRVLMAAALISLPVCSAMAGPGDFTELFDTGTALPARHVAGLDTTITNGPDRAEALTAHAGSGFTGLHALRYDVEHPDGRTRSVILRPVHLPIGADARLSYMVFPVADPASLTDPATFVSLDLVFADGTTLSGRGARDWQGISLSPLAQGKGNALYPNQWNRVFVDIGRLAAGRTVTAIVLRTAPQAGTAPCHGYVDDIRIDAASGDNAAADPADLVDTRRGTNANGHFSRGNNFPAVAMPHGFNFWTPVTNAGSKWLYQYQERNGPDNRPRIEAFSLSHEPSPWMGDRQTFQIMPALAGAVVLDREKRALGFVHEDEVARPYWYRVNLDHGITGEMTPTSHAAMMRFTFPATRGQLVFDNLKDQGGIRLHPDRRSLDAYSDVASDLSTGATRMYIHVEFDRPVIASGRIKGQGRDHVAAWMRFDTGTDRRVNLRIATSLISAEQARRNMRLELSDADTFESVHERARVTWDDLLRRVSLPDAPVHDRAVLYGNLYRLFLYPNELAENVGTAARPDYRYASPFSPRRHADGPRRTGAPVHAGQPYVNNGFWDTYRAAWPAYVLLTPDDAGRMIDGFVQQYREAGWIARWSSPGYADLMTGTSADIAFADAWLKGVRNFDVHAFYQAALKDGTVVPDQAGVGRKALGRTIFRGYTDTATEEGLSWSSAANLNDFGIGALARAMADQSPRGDTHGAQYATDARYFLNRSRNYLNLFDRDTGFFVGRNPDGHWRTDAAHFDPIAWGGDYTETNAWNMAFDPVHDGAGLAALYGGRAGLARKLDELFRTPGAYHVGAYGGVIHEMRELHDVRMGQYGHGNQPAHHILYMYDVAGQPWKAQDHLREAMDRLYEGTEIGQGYPGDEDNGEMSAWWLFSAAGFYPLQMGTATYAIGAPHFSRMVLALGGGRSLTILAPGVSDQNRYIQSVRLNGHPIDRTWISHADIMAGGVLEFTMGPRPSRWGTAVSAAPPSLTPYEGTAPAPLRDATDMPGVDNGTAPAALSDNDSDTDAMIPAQGITTRLPEPHRVMLYTLTSAKVAKADPAAWRVEGSADGTHWDVVDRRGGESFAWRQQTRVFAITRPGNYRAYRLVPEKGRTRLAEIEWLAEGLPQTLP</sequence>
<evidence type="ECO:0000313" key="6">
    <source>
        <dbReference type="Proteomes" id="UP000247609"/>
    </source>
</evidence>
<dbReference type="FunFam" id="3.30.2080.10:FF:000001">
    <property type="entry name" value="Alpha-1,2-mannosidase subfamily"/>
    <property type="match status" value="1"/>
</dbReference>
<dbReference type="InterPro" id="IPR050883">
    <property type="entry name" value="PNGase"/>
</dbReference>
<dbReference type="InterPro" id="IPR041371">
    <property type="entry name" value="GH92_N"/>
</dbReference>
<evidence type="ECO:0000256" key="1">
    <source>
        <dbReference type="SAM" id="MobiDB-lite"/>
    </source>
</evidence>
<dbReference type="GO" id="GO:0006516">
    <property type="term" value="P:glycoprotein catabolic process"/>
    <property type="evidence" value="ECO:0007669"/>
    <property type="project" value="TreeGrafter"/>
</dbReference>
<dbReference type="RefSeq" id="WP_110526618.1">
    <property type="nucleotide sequence ID" value="NZ_NOXG01000001.1"/>
</dbReference>
<evidence type="ECO:0000259" key="3">
    <source>
        <dbReference type="Pfam" id="PF07971"/>
    </source>
</evidence>
<organism evidence="5 6">
    <name type="scientific">Novacetimonas pomaceti</name>
    <dbReference type="NCBI Taxonomy" id="2021998"/>
    <lineage>
        <taxon>Bacteria</taxon>
        <taxon>Pseudomonadati</taxon>
        <taxon>Pseudomonadota</taxon>
        <taxon>Alphaproteobacteria</taxon>
        <taxon>Acetobacterales</taxon>
        <taxon>Acetobacteraceae</taxon>
        <taxon>Novacetimonas</taxon>
    </lineage>
</organism>
<dbReference type="GO" id="GO:0005975">
    <property type="term" value="P:carbohydrate metabolic process"/>
    <property type="evidence" value="ECO:0007669"/>
    <property type="project" value="InterPro"/>
</dbReference>
<dbReference type="InterPro" id="IPR012939">
    <property type="entry name" value="Glyco_hydro_92"/>
</dbReference>
<name>A0A318QH34_9PROT</name>
<dbReference type="EMBL" id="NOXG01000001">
    <property type="protein sequence ID" value="PYD77224.1"/>
    <property type="molecule type" value="Genomic_DNA"/>
</dbReference>
<proteinExistence type="predicted"/>
<feature type="signal peptide" evidence="2">
    <location>
        <begin position="1"/>
        <end position="27"/>
    </location>
</feature>
<dbReference type="PANTHER" id="PTHR12143">
    <property type="entry name" value="PEPTIDE N-GLYCANASE PNGASE -RELATED"/>
    <property type="match status" value="1"/>
</dbReference>
<reference evidence="5 6" key="1">
    <citation type="submission" date="2017-07" db="EMBL/GenBank/DDBJ databases">
        <title>A draft genome sequence of Komagataeibacter sp. T5K1.</title>
        <authorList>
            <person name="Skraban J."/>
            <person name="Cleenwerck I."/>
            <person name="Vandamme P."/>
            <person name="Trcek J."/>
        </authorList>
    </citation>
    <scope>NUCLEOTIDE SEQUENCE [LARGE SCALE GENOMIC DNA]</scope>
    <source>
        <strain evidence="5 6">T5K1</strain>
    </source>
</reference>
<dbReference type="Gene3D" id="1.20.1610.10">
    <property type="entry name" value="alpha-1,2-mannosidases domains"/>
    <property type="match status" value="1"/>
</dbReference>
<dbReference type="GO" id="GO:0000224">
    <property type="term" value="F:peptide-N4-(N-acetyl-beta-glucosaminyl)asparagine amidase activity"/>
    <property type="evidence" value="ECO:0007669"/>
    <property type="project" value="TreeGrafter"/>
</dbReference>
<dbReference type="SUPFAM" id="SSF48208">
    <property type="entry name" value="Six-hairpin glycosidases"/>
    <property type="match status" value="1"/>
</dbReference>
<feature type="domain" description="Glycosyl hydrolase family 92 N-terminal" evidence="4">
    <location>
        <begin position="224"/>
        <end position="447"/>
    </location>
</feature>
<protein>
    <submittedName>
        <fullName evidence="5">Alpha-1 2-mannosidase</fullName>
    </submittedName>
</protein>
<dbReference type="Gene3D" id="3.30.2080.10">
    <property type="entry name" value="GH92 mannosidase domain"/>
    <property type="match status" value="1"/>
</dbReference>
<dbReference type="Pfam" id="PF07971">
    <property type="entry name" value="Glyco_hydro_92"/>
    <property type="match status" value="1"/>
</dbReference>
<feature type="domain" description="Glycosyl hydrolase family 92" evidence="3">
    <location>
        <begin position="453"/>
        <end position="960"/>
    </location>
</feature>
<dbReference type="InterPro" id="IPR005887">
    <property type="entry name" value="GH92_a_mannosidase_put"/>
</dbReference>
<evidence type="ECO:0000256" key="2">
    <source>
        <dbReference type="SAM" id="SignalP"/>
    </source>
</evidence>
<dbReference type="Pfam" id="PF17678">
    <property type="entry name" value="Glyco_hydro_92N"/>
    <property type="match status" value="1"/>
</dbReference>
<evidence type="ECO:0000259" key="4">
    <source>
        <dbReference type="Pfam" id="PF17678"/>
    </source>
</evidence>
<accession>A0A318QH34</accession>